<reference evidence="9" key="1">
    <citation type="submission" date="2013-05" db="EMBL/GenBank/DDBJ databases">
        <title>The Genome sequence of Mucor circinelloides f. circinelloides 1006PhL.</title>
        <authorList>
            <consortium name="The Broad Institute Genomics Platform"/>
            <person name="Cuomo C."/>
            <person name="Earl A."/>
            <person name="Findley K."/>
            <person name="Lee S.C."/>
            <person name="Walker B."/>
            <person name="Young S."/>
            <person name="Zeng Q."/>
            <person name="Gargeya S."/>
            <person name="Fitzgerald M."/>
            <person name="Haas B."/>
            <person name="Abouelleil A."/>
            <person name="Allen A.W."/>
            <person name="Alvarado L."/>
            <person name="Arachchi H.M."/>
            <person name="Berlin A.M."/>
            <person name="Chapman S.B."/>
            <person name="Gainer-Dewar J."/>
            <person name="Goldberg J."/>
            <person name="Griggs A."/>
            <person name="Gujja S."/>
            <person name="Hansen M."/>
            <person name="Howarth C."/>
            <person name="Imamovic A."/>
            <person name="Ireland A."/>
            <person name="Larimer J."/>
            <person name="McCowan C."/>
            <person name="Murphy C."/>
            <person name="Pearson M."/>
            <person name="Poon T.W."/>
            <person name="Priest M."/>
            <person name="Roberts A."/>
            <person name="Saif S."/>
            <person name="Shea T."/>
            <person name="Sisk P."/>
            <person name="Sykes S."/>
            <person name="Wortman J."/>
            <person name="Nusbaum C."/>
            <person name="Birren B."/>
        </authorList>
    </citation>
    <scope>NUCLEOTIDE SEQUENCE [LARGE SCALE GENOMIC DNA]</scope>
    <source>
        <strain evidence="9">1006PhL</strain>
    </source>
</reference>
<evidence type="ECO:0000259" key="7">
    <source>
        <dbReference type="Pfam" id="PF24520"/>
    </source>
</evidence>
<dbReference type="InParanoid" id="S2JZY7"/>
<dbReference type="Pfam" id="PF08314">
    <property type="entry name" value="Sec39"/>
    <property type="match status" value="1"/>
</dbReference>
<feature type="region of interest" description="Disordered" evidence="5">
    <location>
        <begin position="906"/>
        <end position="927"/>
    </location>
</feature>
<name>S2JZY7_MUCC1</name>
<keyword evidence="3" id="KW-0256">Endoplasmic reticulum</keyword>
<evidence type="ECO:0000259" key="6">
    <source>
        <dbReference type="Pfam" id="PF08314"/>
    </source>
</evidence>
<dbReference type="EMBL" id="KE123951">
    <property type="protein sequence ID" value="EPB88423.1"/>
    <property type="molecule type" value="Genomic_DNA"/>
</dbReference>
<evidence type="ECO:0000313" key="8">
    <source>
        <dbReference type="EMBL" id="EPB88423.1"/>
    </source>
</evidence>
<dbReference type="Proteomes" id="UP000014254">
    <property type="component" value="Unassembled WGS sequence"/>
</dbReference>
<organism evidence="8 9">
    <name type="scientific">Mucor circinelloides f. circinelloides (strain 1006PhL)</name>
    <name type="common">Mucormycosis agent</name>
    <name type="synonym">Calyptromyces circinelloides</name>
    <dbReference type="NCBI Taxonomy" id="1220926"/>
    <lineage>
        <taxon>Eukaryota</taxon>
        <taxon>Fungi</taxon>
        <taxon>Fungi incertae sedis</taxon>
        <taxon>Mucoromycota</taxon>
        <taxon>Mucoromycotina</taxon>
        <taxon>Mucoromycetes</taxon>
        <taxon>Mucorales</taxon>
        <taxon>Mucorineae</taxon>
        <taxon>Mucoraceae</taxon>
        <taxon>Mucor</taxon>
    </lineage>
</organism>
<evidence type="ECO:0000313" key="9">
    <source>
        <dbReference type="Proteomes" id="UP000014254"/>
    </source>
</evidence>
<dbReference type="PANTHER" id="PTHR15922:SF2">
    <property type="entry name" value="NBAS SUBUNIT OF NRZ TETHERING COMPLEX"/>
    <property type="match status" value="1"/>
</dbReference>
<keyword evidence="4" id="KW-0653">Protein transport</keyword>
<feature type="compositionally biased region" description="Basic and acidic residues" evidence="5">
    <location>
        <begin position="910"/>
        <end position="919"/>
    </location>
</feature>
<dbReference type="GO" id="GO:0015031">
    <property type="term" value="P:protein transport"/>
    <property type="evidence" value="ECO:0007669"/>
    <property type="project" value="UniProtKB-KW"/>
</dbReference>
<dbReference type="AlphaFoldDB" id="S2JZY7"/>
<feature type="domain" description="KNTC1 first ARM-repeats" evidence="7">
    <location>
        <begin position="13"/>
        <end position="100"/>
    </location>
</feature>
<protein>
    <submittedName>
        <fullName evidence="8">Uncharacterized protein</fullName>
    </submittedName>
</protein>
<evidence type="ECO:0000256" key="2">
    <source>
        <dbReference type="ARBA" id="ARBA00022448"/>
    </source>
</evidence>
<evidence type="ECO:0000256" key="4">
    <source>
        <dbReference type="ARBA" id="ARBA00022927"/>
    </source>
</evidence>
<dbReference type="InterPro" id="IPR055403">
    <property type="entry name" value="ARM_KNTC1_1st"/>
</dbReference>
<gene>
    <name evidence="8" type="ORF">HMPREF1544_04774</name>
</gene>
<dbReference type="OrthoDB" id="27490at2759"/>
<evidence type="ECO:0000256" key="1">
    <source>
        <dbReference type="ARBA" id="ARBA00004240"/>
    </source>
</evidence>
<proteinExistence type="predicted"/>
<feature type="domain" description="Sec39" evidence="6">
    <location>
        <begin position="176"/>
        <end position="869"/>
    </location>
</feature>
<dbReference type="VEuPathDB" id="FungiDB:HMPREF1544_04774"/>
<keyword evidence="2" id="KW-0813">Transport</keyword>
<sequence>MTEPTPRDFLIHLNQGNFQAALDLADDLQLDKDLVYKAQLTKRIIERGPQLQSKDIELLNLIQDDAWVISQCIECSVNQPEVQQQILDIGESRIKTLTSPIIREKLNTQAEAASASDLTPQDKTLLRYRWLLLRYKDRFNTFKKIWPSLSSTMHQQTGDASFATAYAQFRDSNLIAQAIEYARSENNVALDAIFMHHGSDVLEHRLFILSQIPETADPSLFDLPHVTHDHEDSWLEEPWRKEKDAVEQDWVQTLIRVQVPEETEYLERLKGGIETTPYPTSASVIASWYLDRAHAADSIGLSSSALEICRYARVMGVTGIDEQVSEYEWLCKYVYLAKAKLDQEGAYVDLKTFQRISSYEILEGLLSSTNAANIVDDMLRLALPWISMANKRKHVNDHNSAKKEFLLYRWLLDPAVVDAHLDWCCVVFEHSKPTIAVEDRIIKDDLDLSRLVLAIVYSGNGSMEYLVRLFECLPIFDDINENSNDPTDMAAIMPKATSPMAIFMELQSVGEYGLTQMMDTLQGHLGSAETLARYNAHVPLRWYLEDQSVEAQRQLCVRMSSQAAGGVESGGAKFDRDDDWRELLDDMIRLNGDGQGIFGKLENAEILEIFFYSLLRCGRFKLAKELIFGSKRIMDMTKAEHLVIDAEREFFDNATSGNMNSGSMKQAWDCLKILPPSTEIKKEVDLIEATHTLIYEYKVQDHPGITLMPIQIRQSQNRLELISKLINNRAGMYQRHEQVLELVRKLGYGNDLLAKVKTLAMLASAALVEGDYLESYKLCQITTTAAVNKDASNHNKKYNDEVDQSAWQICFNLGKVDAFDDISRRLDVLSMALTLSPAENIGDVLTVWRKLGGNSFNQIELAQLSASNNNNDQNLSSNNQSDKGWHGLLQNATKQWKLGDLLAAGGGTAEQHDGARDGDSAGGGKRKRDILRDTVGGWLFQ</sequence>
<comment type="subcellular location">
    <subcellularLocation>
        <location evidence="1">Endoplasmic reticulum</location>
    </subcellularLocation>
</comment>
<evidence type="ECO:0000256" key="3">
    <source>
        <dbReference type="ARBA" id="ARBA00022824"/>
    </source>
</evidence>
<evidence type="ECO:0000256" key="5">
    <source>
        <dbReference type="SAM" id="MobiDB-lite"/>
    </source>
</evidence>
<dbReference type="OMA" id="ASEVCWV"/>
<dbReference type="PANTHER" id="PTHR15922">
    <property type="entry name" value="NEUROBLASTOMA-AMPLIFIED SEQUENCE"/>
    <property type="match status" value="1"/>
</dbReference>
<dbReference type="GO" id="GO:0070939">
    <property type="term" value="C:Dsl1/NZR complex"/>
    <property type="evidence" value="ECO:0007669"/>
    <property type="project" value="TreeGrafter"/>
</dbReference>
<accession>S2JZY7</accession>
<dbReference type="InterPro" id="IPR013244">
    <property type="entry name" value="Sec39_domain"/>
</dbReference>
<dbReference type="GO" id="GO:0006890">
    <property type="term" value="P:retrograde vesicle-mediated transport, Golgi to endoplasmic reticulum"/>
    <property type="evidence" value="ECO:0007669"/>
    <property type="project" value="InterPro"/>
</dbReference>
<dbReference type="GO" id="GO:0000149">
    <property type="term" value="F:SNARE binding"/>
    <property type="evidence" value="ECO:0007669"/>
    <property type="project" value="TreeGrafter"/>
</dbReference>
<dbReference type="eggNOG" id="KOG1797">
    <property type="taxonomic scope" value="Eukaryota"/>
</dbReference>
<dbReference type="Pfam" id="PF24520">
    <property type="entry name" value="ARM_KNTC1_1st"/>
    <property type="match status" value="1"/>
</dbReference>
<keyword evidence="9" id="KW-1185">Reference proteome</keyword>
<dbReference type="STRING" id="1220926.S2JZY7"/>